<dbReference type="EMBL" id="JASSZA010000018">
    <property type="protein sequence ID" value="KAK2089904.1"/>
    <property type="molecule type" value="Genomic_DNA"/>
</dbReference>
<protein>
    <submittedName>
        <fullName evidence="2">Uncharacterized protein</fullName>
    </submittedName>
</protein>
<keyword evidence="3" id="KW-1185">Reference proteome</keyword>
<gene>
    <name evidence="2" type="ORF">P7K49_032570</name>
</gene>
<proteinExistence type="predicted"/>
<dbReference type="Proteomes" id="UP001266305">
    <property type="component" value="Unassembled WGS sequence"/>
</dbReference>
<evidence type="ECO:0000256" key="1">
    <source>
        <dbReference type="SAM" id="MobiDB-lite"/>
    </source>
</evidence>
<name>A0ABQ9TZF8_SAGOE</name>
<feature type="compositionally biased region" description="Basic and acidic residues" evidence="1">
    <location>
        <begin position="52"/>
        <end position="68"/>
    </location>
</feature>
<reference evidence="2 3" key="1">
    <citation type="submission" date="2023-05" db="EMBL/GenBank/DDBJ databases">
        <title>B98-5 Cell Line De Novo Hybrid Assembly: An Optical Mapping Approach.</title>
        <authorList>
            <person name="Kananen K."/>
            <person name="Auerbach J.A."/>
            <person name="Kautto E."/>
            <person name="Blachly J.S."/>
        </authorList>
    </citation>
    <scope>NUCLEOTIDE SEQUENCE [LARGE SCALE GENOMIC DNA]</scope>
    <source>
        <strain evidence="2">B95-8</strain>
        <tissue evidence="2">Cell line</tissue>
    </source>
</reference>
<evidence type="ECO:0000313" key="2">
    <source>
        <dbReference type="EMBL" id="KAK2089904.1"/>
    </source>
</evidence>
<feature type="compositionally biased region" description="Low complexity" evidence="1">
    <location>
        <begin position="24"/>
        <end position="37"/>
    </location>
</feature>
<accession>A0ABQ9TZF8</accession>
<sequence length="95" mass="9724">MPGVPGPGRRWDSGEVEAEGAGTGPAAAPRSPRQAQAKLSGRARAAVTAEGPESRQEGTLRIVCRDGDVGVPGEFTSSGDQPPREEPAPFALFVG</sequence>
<evidence type="ECO:0000313" key="3">
    <source>
        <dbReference type="Proteomes" id="UP001266305"/>
    </source>
</evidence>
<comment type="caution">
    <text evidence="2">The sequence shown here is derived from an EMBL/GenBank/DDBJ whole genome shotgun (WGS) entry which is preliminary data.</text>
</comment>
<feature type="region of interest" description="Disordered" evidence="1">
    <location>
        <begin position="1"/>
        <end position="95"/>
    </location>
</feature>
<organism evidence="2 3">
    <name type="scientific">Saguinus oedipus</name>
    <name type="common">Cotton-top tamarin</name>
    <name type="synonym">Oedipomidas oedipus</name>
    <dbReference type="NCBI Taxonomy" id="9490"/>
    <lineage>
        <taxon>Eukaryota</taxon>
        <taxon>Metazoa</taxon>
        <taxon>Chordata</taxon>
        <taxon>Craniata</taxon>
        <taxon>Vertebrata</taxon>
        <taxon>Euteleostomi</taxon>
        <taxon>Mammalia</taxon>
        <taxon>Eutheria</taxon>
        <taxon>Euarchontoglires</taxon>
        <taxon>Primates</taxon>
        <taxon>Haplorrhini</taxon>
        <taxon>Platyrrhini</taxon>
        <taxon>Cebidae</taxon>
        <taxon>Callitrichinae</taxon>
        <taxon>Saguinus</taxon>
    </lineage>
</organism>